<dbReference type="Proteomes" id="UP000034086">
    <property type="component" value="Unassembled WGS sequence"/>
</dbReference>
<dbReference type="Gene3D" id="2.40.260.10">
    <property type="entry name" value="Sortase"/>
    <property type="match status" value="1"/>
</dbReference>
<organism evidence="3 4">
    <name type="scientific">Candidatus Woesebacteria bacterium GW2011_GWE1_45_18</name>
    <dbReference type="NCBI Taxonomy" id="1618598"/>
    <lineage>
        <taxon>Bacteria</taxon>
        <taxon>Candidatus Woeseibacteriota</taxon>
    </lineage>
</organism>
<dbReference type="InterPro" id="IPR023365">
    <property type="entry name" value="Sortase_dom-sf"/>
</dbReference>
<reference evidence="3 4" key="1">
    <citation type="journal article" date="2015" name="Nature">
        <title>rRNA introns, odd ribosomes, and small enigmatic genomes across a large radiation of phyla.</title>
        <authorList>
            <person name="Brown C.T."/>
            <person name="Hug L.A."/>
            <person name="Thomas B.C."/>
            <person name="Sharon I."/>
            <person name="Castelle C.J."/>
            <person name="Singh A."/>
            <person name="Wilkins M.J."/>
            <person name="Williams K.H."/>
            <person name="Banfield J.F."/>
        </authorList>
    </citation>
    <scope>NUCLEOTIDE SEQUENCE [LARGE SCALE GENOMIC DNA]</scope>
</reference>
<keyword evidence="2" id="KW-0812">Transmembrane</keyword>
<sequence>MFPRGIIYQKGISPKKGEIGLHPTFLVRLGYLALRGVGAGLIGAVTIALIFTYAPIIKEEISFVLLGPKKIASRVSWEPLKADPGSLVREEAGRFGVGAYFSIVIPGIGAASDVVANVSTSDPKEYLAALEEGVAHARGTYFPGQGETVFLFAHSTDSPINIARYNAVFYLLRKLEPGDTIIVFFADKKYTYEVTEKLVTSASDTSWLATTGEERLILQTCDPPGTTFRRLLIVATPI</sequence>
<evidence type="ECO:0000313" key="4">
    <source>
        <dbReference type="Proteomes" id="UP000034086"/>
    </source>
</evidence>
<evidence type="ECO:0000256" key="2">
    <source>
        <dbReference type="SAM" id="Phobius"/>
    </source>
</evidence>
<dbReference type="CDD" id="cd05830">
    <property type="entry name" value="Sortase_E"/>
    <property type="match status" value="1"/>
</dbReference>
<gene>
    <name evidence="3" type="ORF">UX03_C0032G0002</name>
</gene>
<dbReference type="InterPro" id="IPR042003">
    <property type="entry name" value="Sortase_E"/>
</dbReference>
<keyword evidence="1" id="KW-0378">Hydrolase</keyword>
<proteinExistence type="predicted"/>
<accession>A0A0G1M2V8</accession>
<dbReference type="SUPFAM" id="SSF63817">
    <property type="entry name" value="Sortase"/>
    <property type="match status" value="1"/>
</dbReference>
<evidence type="ECO:0000313" key="3">
    <source>
        <dbReference type="EMBL" id="KKU02499.1"/>
    </source>
</evidence>
<dbReference type="InterPro" id="IPR005754">
    <property type="entry name" value="Sortase"/>
</dbReference>
<keyword evidence="2" id="KW-1133">Transmembrane helix</keyword>
<name>A0A0G1M2V8_9BACT</name>
<protein>
    <recommendedName>
        <fullName evidence="5">Sortase family protein</fullName>
    </recommendedName>
</protein>
<dbReference type="Pfam" id="PF04203">
    <property type="entry name" value="Sortase"/>
    <property type="match status" value="1"/>
</dbReference>
<evidence type="ECO:0008006" key="5">
    <source>
        <dbReference type="Google" id="ProtNLM"/>
    </source>
</evidence>
<dbReference type="PATRIC" id="fig|1618598.3.peg.609"/>
<evidence type="ECO:0000256" key="1">
    <source>
        <dbReference type="ARBA" id="ARBA00022801"/>
    </source>
</evidence>
<feature type="transmembrane region" description="Helical" evidence="2">
    <location>
        <begin position="32"/>
        <end position="54"/>
    </location>
</feature>
<dbReference type="GO" id="GO:0016787">
    <property type="term" value="F:hydrolase activity"/>
    <property type="evidence" value="ECO:0007669"/>
    <property type="project" value="UniProtKB-KW"/>
</dbReference>
<keyword evidence="2" id="KW-0472">Membrane</keyword>
<comment type="caution">
    <text evidence="3">The sequence shown here is derived from an EMBL/GenBank/DDBJ whole genome shotgun (WGS) entry which is preliminary data.</text>
</comment>
<dbReference type="AlphaFoldDB" id="A0A0G1M2V8"/>
<dbReference type="EMBL" id="LCKQ01000032">
    <property type="protein sequence ID" value="KKU02499.1"/>
    <property type="molecule type" value="Genomic_DNA"/>
</dbReference>